<dbReference type="PROSITE" id="PS50181">
    <property type="entry name" value="FBOX"/>
    <property type="match status" value="1"/>
</dbReference>
<organism evidence="2 3">
    <name type="scientific">Cuscuta australis</name>
    <dbReference type="NCBI Taxonomy" id="267555"/>
    <lineage>
        <taxon>Eukaryota</taxon>
        <taxon>Viridiplantae</taxon>
        <taxon>Streptophyta</taxon>
        <taxon>Embryophyta</taxon>
        <taxon>Tracheophyta</taxon>
        <taxon>Spermatophyta</taxon>
        <taxon>Magnoliopsida</taxon>
        <taxon>eudicotyledons</taxon>
        <taxon>Gunneridae</taxon>
        <taxon>Pentapetalae</taxon>
        <taxon>asterids</taxon>
        <taxon>lamiids</taxon>
        <taxon>Solanales</taxon>
        <taxon>Convolvulaceae</taxon>
        <taxon>Cuscuteae</taxon>
        <taxon>Cuscuta</taxon>
        <taxon>Cuscuta subgen. Grammica</taxon>
        <taxon>Cuscuta sect. Cleistogrammica</taxon>
    </lineage>
</organism>
<dbReference type="Pfam" id="PF00646">
    <property type="entry name" value="F-box"/>
    <property type="match status" value="1"/>
</dbReference>
<accession>A0A328E6G2</accession>
<evidence type="ECO:0000259" key="1">
    <source>
        <dbReference type="PROSITE" id="PS50181"/>
    </source>
</evidence>
<dbReference type="SUPFAM" id="SSF52047">
    <property type="entry name" value="RNI-like"/>
    <property type="match status" value="1"/>
</dbReference>
<dbReference type="CDD" id="cd22160">
    <property type="entry name" value="F-box_AtFBL13-like"/>
    <property type="match status" value="1"/>
</dbReference>
<gene>
    <name evidence="2" type="ORF">DM860_007149</name>
</gene>
<feature type="domain" description="F-box" evidence="1">
    <location>
        <begin position="43"/>
        <end position="91"/>
    </location>
</feature>
<sequence length="475" mass="55226">MVVNRFNCSTLTMRKRVASRSGLFVPRKCLKRNRMSSREEEEKDRISELPDDILVHILSYMNCKEAARTSALSSRWKEMWMHTPTLDFDVMGDYMKLPSDFALIPGEATKYVDCVNRVLKLHKAKESITEFKVRFDIRKCHQGYIDGWVKFACSQQRLEKLDFSFLDARYYLHNEPETSVFPNPLTLSGGGFRSLKELCFKSINVNDDVLAYFVGNCQLLERLVVHYSHHLEHLQVTGPNLKLKHLELVWCDRLELVRVSDTNIVSIVFETCGDLQLHNVPSLVRVNFPRMTEPVESVLSRLSCCAFSQLEMLHLAVSHRLIQKMEMQEFPQLTKVKELLIYTEPQEDFSLIGLTSLLRASPNLQTFVLELSWFKPDRTRREWKEALESPLEHLKEVLVYGYHGCASEVELLAYIFRNSTALEKLTIDPQEKRDMPVPEYPHKMEELQAAKRVAKHYAETQLTEIAPEHVNLFIL</sequence>
<dbReference type="Pfam" id="PF23622">
    <property type="entry name" value="LRR_At1g61320_AtMIF1"/>
    <property type="match status" value="1"/>
</dbReference>
<dbReference type="InterPro" id="IPR032675">
    <property type="entry name" value="LRR_dom_sf"/>
</dbReference>
<dbReference type="AlphaFoldDB" id="A0A328E6G2"/>
<proteinExistence type="predicted"/>
<dbReference type="Proteomes" id="UP000249390">
    <property type="component" value="Unassembled WGS sequence"/>
</dbReference>
<name>A0A328E6G2_9ASTE</name>
<comment type="caution">
    <text evidence="2">The sequence shown here is derived from an EMBL/GenBank/DDBJ whole genome shotgun (WGS) entry which is preliminary data.</text>
</comment>
<dbReference type="PANTHER" id="PTHR34145:SF68">
    <property type="entry name" value="FBD DOMAIN-CONTAINING PROTEIN"/>
    <property type="match status" value="1"/>
</dbReference>
<dbReference type="Gene3D" id="3.80.10.10">
    <property type="entry name" value="Ribonuclease Inhibitor"/>
    <property type="match status" value="1"/>
</dbReference>
<dbReference type="InterPro" id="IPR001810">
    <property type="entry name" value="F-box_dom"/>
</dbReference>
<dbReference type="InterPro" id="IPR055357">
    <property type="entry name" value="LRR_At1g61320_AtMIF1"/>
</dbReference>
<reference evidence="2 3" key="1">
    <citation type="submission" date="2018-06" db="EMBL/GenBank/DDBJ databases">
        <title>The Genome of Cuscuta australis (Dodder) Provides Insight into the Evolution of Plant Parasitism.</title>
        <authorList>
            <person name="Liu H."/>
        </authorList>
    </citation>
    <scope>NUCLEOTIDE SEQUENCE [LARGE SCALE GENOMIC DNA]</scope>
    <source>
        <strain evidence="3">cv. Yunnan</strain>
        <tissue evidence="2">Vines</tissue>
    </source>
</reference>
<dbReference type="Gene3D" id="1.20.1280.50">
    <property type="match status" value="1"/>
</dbReference>
<dbReference type="InterPro" id="IPR053781">
    <property type="entry name" value="F-box_AtFBL13-like"/>
</dbReference>
<dbReference type="EMBL" id="NQVE01000027">
    <property type="protein sequence ID" value="RAL53477.1"/>
    <property type="molecule type" value="Genomic_DNA"/>
</dbReference>
<protein>
    <recommendedName>
        <fullName evidence="1">F-box domain-containing protein</fullName>
    </recommendedName>
</protein>
<dbReference type="PANTHER" id="PTHR34145">
    <property type="entry name" value="OS02G0105600 PROTEIN"/>
    <property type="match status" value="1"/>
</dbReference>
<dbReference type="InterPro" id="IPR053772">
    <property type="entry name" value="At1g61320/At1g61330-like"/>
</dbReference>
<evidence type="ECO:0000313" key="2">
    <source>
        <dbReference type="EMBL" id="RAL53477.1"/>
    </source>
</evidence>
<dbReference type="SUPFAM" id="SSF81383">
    <property type="entry name" value="F-box domain"/>
    <property type="match status" value="1"/>
</dbReference>
<keyword evidence="3" id="KW-1185">Reference proteome</keyword>
<evidence type="ECO:0000313" key="3">
    <source>
        <dbReference type="Proteomes" id="UP000249390"/>
    </source>
</evidence>
<dbReference type="InterPro" id="IPR036047">
    <property type="entry name" value="F-box-like_dom_sf"/>
</dbReference>